<evidence type="ECO:0000313" key="2">
    <source>
        <dbReference type="EMBL" id="KAG0329355.1"/>
    </source>
</evidence>
<organism evidence="2 3">
    <name type="scientific">Dissophora globulifera</name>
    <dbReference type="NCBI Taxonomy" id="979702"/>
    <lineage>
        <taxon>Eukaryota</taxon>
        <taxon>Fungi</taxon>
        <taxon>Fungi incertae sedis</taxon>
        <taxon>Mucoromycota</taxon>
        <taxon>Mortierellomycotina</taxon>
        <taxon>Mortierellomycetes</taxon>
        <taxon>Mortierellales</taxon>
        <taxon>Mortierellaceae</taxon>
        <taxon>Dissophora</taxon>
    </lineage>
</organism>
<feature type="compositionally biased region" description="Acidic residues" evidence="1">
    <location>
        <begin position="20"/>
        <end position="38"/>
    </location>
</feature>
<gene>
    <name evidence="2" type="ORF">BGZ99_002361</name>
</gene>
<feature type="region of interest" description="Disordered" evidence="1">
    <location>
        <begin position="1"/>
        <end position="46"/>
    </location>
</feature>
<evidence type="ECO:0000256" key="1">
    <source>
        <dbReference type="SAM" id="MobiDB-lite"/>
    </source>
</evidence>
<name>A0A9P6UZB4_9FUNG</name>
<comment type="caution">
    <text evidence="2">The sequence shown here is derived from an EMBL/GenBank/DDBJ whole genome shotgun (WGS) entry which is preliminary data.</text>
</comment>
<proteinExistence type="predicted"/>
<accession>A0A9P6UZB4</accession>
<dbReference type="AlphaFoldDB" id="A0A9P6UZB4"/>
<feature type="region of interest" description="Disordered" evidence="1">
    <location>
        <begin position="372"/>
        <end position="415"/>
    </location>
</feature>
<dbReference type="OrthoDB" id="2438822at2759"/>
<sequence length="451" mass="51158">MNANTCFGQQPHDFLKGVDQGDETETDTGTETDIETEEESTRGQPKLSLAPIEADASSNFFKTLPLNFGSADGEALLNIQESLAQALIDIEEQLPTDMTANAVENDNDTRVPTELCKANFRESTDQEMLRSLNLTRACIMADPFIKVAAEALHKDLDSRVIEFAPMIGGERGYRLEFALLENDLSDWLERHETLLGTTYTRETPHVYRKKYLRDAGYISLQPFHCHRAGNYKPQRLGDDEQQISGKRRRRVKKESIKVDCTSRISCRLQSKKMPHGPPISIYRVQYNIQHSHPLASSDSLGTQYLSKTARRRIKLLLQDGSPVCEVLHRLRVRADKFSQLGKTRIFCDDIITYEDVYNVFYKKMVKQKRKDRTNTSREFIAETKSPAYSETARNQQQDDVNVADDTSEDGGKSGIEAKKLLSTEALLEATTEERLVATASCFKRRRQGTTD</sequence>
<protein>
    <submittedName>
        <fullName evidence="2">Uncharacterized protein</fullName>
    </submittedName>
</protein>
<evidence type="ECO:0000313" key="3">
    <source>
        <dbReference type="Proteomes" id="UP000738325"/>
    </source>
</evidence>
<keyword evidence="3" id="KW-1185">Reference proteome</keyword>
<dbReference type="EMBL" id="JAAAIP010000017">
    <property type="protein sequence ID" value="KAG0329355.1"/>
    <property type="molecule type" value="Genomic_DNA"/>
</dbReference>
<dbReference type="Proteomes" id="UP000738325">
    <property type="component" value="Unassembled WGS sequence"/>
</dbReference>
<reference evidence="2" key="1">
    <citation type="journal article" date="2020" name="Fungal Divers.">
        <title>Resolving the Mortierellaceae phylogeny through synthesis of multi-gene phylogenetics and phylogenomics.</title>
        <authorList>
            <person name="Vandepol N."/>
            <person name="Liber J."/>
            <person name="Desiro A."/>
            <person name="Na H."/>
            <person name="Kennedy M."/>
            <person name="Barry K."/>
            <person name="Grigoriev I.V."/>
            <person name="Miller A.N."/>
            <person name="O'Donnell K."/>
            <person name="Stajich J.E."/>
            <person name="Bonito G."/>
        </authorList>
    </citation>
    <scope>NUCLEOTIDE SEQUENCE</scope>
    <source>
        <strain evidence="2">REB-010B</strain>
    </source>
</reference>
<feature type="compositionally biased region" description="Basic and acidic residues" evidence="1">
    <location>
        <begin position="372"/>
        <end position="381"/>
    </location>
</feature>